<dbReference type="STRING" id="1045775.SAMN05216378_3672"/>
<dbReference type="EMBL" id="FOMT01000003">
    <property type="protein sequence ID" value="SFE59806.1"/>
    <property type="molecule type" value="Genomic_DNA"/>
</dbReference>
<feature type="domain" description="DUF5698" evidence="8">
    <location>
        <begin position="20"/>
        <end position="76"/>
    </location>
</feature>
<keyword evidence="10" id="KW-1185">Reference proteome</keyword>
<dbReference type="PANTHER" id="PTHR40060:SF1">
    <property type="entry name" value="UPF0316 PROTEIN YEBE"/>
    <property type="match status" value="1"/>
</dbReference>
<dbReference type="InterPro" id="IPR022930">
    <property type="entry name" value="UPF0316"/>
</dbReference>
<evidence type="ECO:0000256" key="5">
    <source>
        <dbReference type="ARBA" id="ARBA00023136"/>
    </source>
</evidence>
<comment type="subcellular location">
    <subcellularLocation>
        <location evidence="1">Cell membrane</location>
        <topology evidence="1">Multi-pass membrane protein</topology>
    </subcellularLocation>
</comment>
<dbReference type="NCBIfam" id="NF003194">
    <property type="entry name" value="PRK04164.1-5"/>
    <property type="match status" value="1"/>
</dbReference>
<evidence type="ECO:0000313" key="10">
    <source>
        <dbReference type="Proteomes" id="UP000198855"/>
    </source>
</evidence>
<dbReference type="InterPro" id="IPR044035">
    <property type="entry name" value="DUF5698"/>
</dbReference>
<sequence>MNWDLISIFVFEFLFVTVMTFRWIILVKGKKYTSAAICILEQSLNIVALSMVVTQFDDPLRIIVYALGYATGSIAGSMIEERLALGYTQLQIITSISTNLPQQLRELGGIGVTEWTVLGKEQERLMMMVVIRRKWAVRLLDRIQEIEPEAFIVEMAPQAYRGGYIPRQVKTRFF</sequence>
<dbReference type="Proteomes" id="UP000198855">
    <property type="component" value="Unassembled WGS sequence"/>
</dbReference>
<evidence type="ECO:0000259" key="7">
    <source>
        <dbReference type="Pfam" id="PF10035"/>
    </source>
</evidence>
<evidence type="ECO:0000256" key="2">
    <source>
        <dbReference type="ARBA" id="ARBA00022475"/>
    </source>
</evidence>
<accession>A0A1I2BUI2</accession>
<dbReference type="RefSeq" id="WP_175532901.1">
    <property type="nucleotide sequence ID" value="NZ_FOMT01000003.1"/>
</dbReference>
<gene>
    <name evidence="9" type="ORF">SAMN05216378_3672</name>
</gene>
<protein>
    <submittedName>
        <fullName evidence="9">Uncharacterized protein YebE, UPF0316 family</fullName>
    </submittedName>
</protein>
<dbReference type="InterPro" id="IPR015867">
    <property type="entry name" value="N-reg_PII/ATP_PRibTrfase_C"/>
</dbReference>
<evidence type="ECO:0000256" key="1">
    <source>
        <dbReference type="ARBA" id="ARBA00004651"/>
    </source>
</evidence>
<dbReference type="InterPro" id="IPR019264">
    <property type="entry name" value="DUF2179"/>
</dbReference>
<dbReference type="AlphaFoldDB" id="A0A1I2BUI2"/>
<keyword evidence="4 6" id="KW-1133">Transmembrane helix</keyword>
<dbReference type="PANTHER" id="PTHR40060">
    <property type="entry name" value="UPF0316 PROTEIN YEBE"/>
    <property type="match status" value="1"/>
</dbReference>
<keyword evidence="2" id="KW-1003">Cell membrane</keyword>
<dbReference type="Pfam" id="PF10035">
    <property type="entry name" value="DUF2179"/>
    <property type="match status" value="1"/>
</dbReference>
<dbReference type="Gene3D" id="3.30.70.120">
    <property type="match status" value="1"/>
</dbReference>
<evidence type="ECO:0000256" key="4">
    <source>
        <dbReference type="ARBA" id="ARBA00022989"/>
    </source>
</evidence>
<name>A0A1I2BUI2_9BACL</name>
<keyword evidence="5 6" id="KW-0472">Membrane</keyword>
<evidence type="ECO:0000256" key="3">
    <source>
        <dbReference type="ARBA" id="ARBA00022692"/>
    </source>
</evidence>
<dbReference type="GO" id="GO:0005886">
    <property type="term" value="C:plasma membrane"/>
    <property type="evidence" value="ECO:0007669"/>
    <property type="project" value="UniProtKB-SubCell"/>
</dbReference>
<organism evidence="9 10">
    <name type="scientific">Paenibacillus catalpae</name>
    <dbReference type="NCBI Taxonomy" id="1045775"/>
    <lineage>
        <taxon>Bacteria</taxon>
        <taxon>Bacillati</taxon>
        <taxon>Bacillota</taxon>
        <taxon>Bacilli</taxon>
        <taxon>Bacillales</taxon>
        <taxon>Paenibacillaceae</taxon>
        <taxon>Paenibacillus</taxon>
    </lineage>
</organism>
<feature type="transmembrane region" description="Helical" evidence="6">
    <location>
        <begin position="6"/>
        <end position="25"/>
    </location>
</feature>
<reference evidence="10" key="1">
    <citation type="submission" date="2016-10" db="EMBL/GenBank/DDBJ databases">
        <authorList>
            <person name="Varghese N."/>
            <person name="Submissions S."/>
        </authorList>
    </citation>
    <scope>NUCLEOTIDE SEQUENCE [LARGE SCALE GENOMIC DNA]</scope>
    <source>
        <strain evidence="10">CGMCC 1.10784</strain>
    </source>
</reference>
<proteinExistence type="predicted"/>
<dbReference type="Pfam" id="PF18955">
    <property type="entry name" value="DUF5698"/>
    <property type="match status" value="1"/>
</dbReference>
<evidence type="ECO:0000256" key="6">
    <source>
        <dbReference type="SAM" id="Phobius"/>
    </source>
</evidence>
<evidence type="ECO:0000259" key="8">
    <source>
        <dbReference type="Pfam" id="PF18955"/>
    </source>
</evidence>
<feature type="domain" description="DUF2179" evidence="7">
    <location>
        <begin position="111"/>
        <end position="156"/>
    </location>
</feature>
<evidence type="ECO:0000313" key="9">
    <source>
        <dbReference type="EMBL" id="SFE59806.1"/>
    </source>
</evidence>
<dbReference type="CDD" id="cd16381">
    <property type="entry name" value="YitT_C_like_1"/>
    <property type="match status" value="1"/>
</dbReference>
<keyword evidence="3 6" id="KW-0812">Transmembrane</keyword>